<dbReference type="InterPro" id="IPR051619">
    <property type="entry name" value="TypeII_TA_RNase_PINc/VapC"/>
</dbReference>
<dbReference type="PANTHER" id="PTHR35901:SF1">
    <property type="entry name" value="EXONUCLEASE VAPC9"/>
    <property type="match status" value="1"/>
</dbReference>
<protein>
    <submittedName>
        <fullName evidence="3">Type II toxin-antitoxin system VapC family toxin</fullName>
    </submittedName>
</protein>
<dbReference type="Proteomes" id="UP000808337">
    <property type="component" value="Unassembled WGS sequence"/>
</dbReference>
<dbReference type="AlphaFoldDB" id="A0A9D7SSS1"/>
<dbReference type="InterPro" id="IPR002716">
    <property type="entry name" value="PIN_dom"/>
</dbReference>
<dbReference type="PANTHER" id="PTHR35901">
    <property type="entry name" value="RIBONUCLEASE VAPC3"/>
    <property type="match status" value="1"/>
</dbReference>
<name>A0A9D7SSS1_9BACT</name>
<dbReference type="Pfam" id="PF01850">
    <property type="entry name" value="PIN"/>
    <property type="match status" value="1"/>
</dbReference>
<evidence type="ECO:0000313" key="4">
    <source>
        <dbReference type="Proteomes" id="UP000808337"/>
    </source>
</evidence>
<dbReference type="SUPFAM" id="SSF88723">
    <property type="entry name" value="PIN domain-like"/>
    <property type="match status" value="1"/>
</dbReference>
<reference evidence="3 4" key="1">
    <citation type="submission" date="2020-10" db="EMBL/GenBank/DDBJ databases">
        <title>Connecting structure to function with the recovery of over 1000 high-quality activated sludge metagenome-assembled genomes encoding full-length rRNA genes using long-read sequencing.</title>
        <authorList>
            <person name="Singleton C.M."/>
            <person name="Petriglieri F."/>
            <person name="Kristensen J.M."/>
            <person name="Kirkegaard R.H."/>
            <person name="Michaelsen T.Y."/>
            <person name="Andersen M.H."/>
            <person name="Karst S.M."/>
            <person name="Dueholm M.S."/>
            <person name="Nielsen P.H."/>
            <person name="Albertsen M."/>
        </authorList>
    </citation>
    <scope>NUCLEOTIDE SEQUENCE [LARGE SCALE GENOMIC DNA]</scope>
    <source>
        <strain evidence="3">Ribe_18-Q3-R11-54_MAXAC.273</strain>
    </source>
</reference>
<dbReference type="EMBL" id="JADKGY010000001">
    <property type="protein sequence ID" value="MBK9981336.1"/>
    <property type="molecule type" value="Genomic_DNA"/>
</dbReference>
<feature type="domain" description="PIN" evidence="2">
    <location>
        <begin position="2"/>
        <end position="118"/>
    </location>
</feature>
<organism evidence="3 4">
    <name type="scientific">Candidatus Opimibacter skivensis</name>
    <dbReference type="NCBI Taxonomy" id="2982028"/>
    <lineage>
        <taxon>Bacteria</taxon>
        <taxon>Pseudomonadati</taxon>
        <taxon>Bacteroidota</taxon>
        <taxon>Saprospiria</taxon>
        <taxon>Saprospirales</taxon>
        <taxon>Saprospiraceae</taxon>
        <taxon>Candidatus Opimibacter</taxon>
    </lineage>
</organism>
<accession>A0A9D7SSS1</accession>
<dbReference type="CDD" id="cd09873">
    <property type="entry name" value="PIN_Pae0151-like"/>
    <property type="match status" value="1"/>
</dbReference>
<proteinExistence type="predicted"/>
<sequence>MIVVDANIISYLWIPGHESFKSRELLVKDPDWWVPALYKSEMQSVLLLHVRKQIIEYEVAVQLMTKIENQFKFHVREIPSNIVLKLGSQTKCSAYDCEYAGLSLMLGCPLITYDKKLLNTFPQFASTAVAFLEDQN</sequence>
<evidence type="ECO:0000259" key="2">
    <source>
        <dbReference type="Pfam" id="PF01850"/>
    </source>
</evidence>
<dbReference type="Gene3D" id="3.40.50.1010">
    <property type="entry name" value="5'-nuclease"/>
    <property type="match status" value="1"/>
</dbReference>
<gene>
    <name evidence="3" type="ORF">IPP15_02740</name>
</gene>
<evidence type="ECO:0000313" key="3">
    <source>
        <dbReference type="EMBL" id="MBK9981336.1"/>
    </source>
</evidence>
<dbReference type="InterPro" id="IPR044153">
    <property type="entry name" value="PIN_Pae0151-like"/>
</dbReference>
<dbReference type="InterPro" id="IPR029060">
    <property type="entry name" value="PIN-like_dom_sf"/>
</dbReference>
<keyword evidence="1" id="KW-0460">Magnesium</keyword>
<comment type="caution">
    <text evidence="3">The sequence shown here is derived from an EMBL/GenBank/DDBJ whole genome shotgun (WGS) entry which is preliminary data.</text>
</comment>
<evidence type="ECO:0000256" key="1">
    <source>
        <dbReference type="ARBA" id="ARBA00022842"/>
    </source>
</evidence>